<dbReference type="Proteomes" id="UP001165586">
    <property type="component" value="Unassembled WGS sequence"/>
</dbReference>
<feature type="transmembrane region" description="Helical" evidence="1">
    <location>
        <begin position="6"/>
        <end position="26"/>
    </location>
</feature>
<proteinExistence type="predicted"/>
<evidence type="ECO:0000313" key="3">
    <source>
        <dbReference type="Proteomes" id="UP001165586"/>
    </source>
</evidence>
<keyword evidence="1" id="KW-0472">Membrane</keyword>
<comment type="caution">
    <text evidence="2">The sequence shown here is derived from an EMBL/GenBank/DDBJ whole genome shotgun (WGS) entry which is preliminary data.</text>
</comment>
<gene>
    <name evidence="2" type="ORF">N1032_08975</name>
</gene>
<keyword evidence="3" id="KW-1185">Reference proteome</keyword>
<accession>A0ABT2H1S0</accession>
<sequence>MSGDGILMTVIAGVLVLLLLVGGLTFQKYLWKYIANYHTKPNKDGLDENYRIK</sequence>
<keyword evidence="1" id="KW-0812">Transmembrane</keyword>
<dbReference type="RefSeq" id="WP_259538726.1">
    <property type="nucleotide sequence ID" value="NZ_JANLCJ010000003.1"/>
</dbReference>
<reference evidence="2" key="1">
    <citation type="submission" date="2022-08" db="EMBL/GenBank/DDBJ databases">
        <authorList>
            <person name="Deng Y."/>
            <person name="Han X.-F."/>
            <person name="Zhang Y.-Q."/>
        </authorList>
    </citation>
    <scope>NUCLEOTIDE SEQUENCE</scope>
    <source>
        <strain evidence="2">CPCC 203386</strain>
    </source>
</reference>
<evidence type="ECO:0000256" key="1">
    <source>
        <dbReference type="SAM" id="Phobius"/>
    </source>
</evidence>
<evidence type="ECO:0000313" key="2">
    <source>
        <dbReference type="EMBL" id="MCS5733870.1"/>
    </source>
</evidence>
<keyword evidence="1" id="KW-1133">Transmembrane helix</keyword>
<organism evidence="2 3">
    <name type="scientific">Herbiconiux daphne</name>
    <dbReference type="NCBI Taxonomy" id="2970914"/>
    <lineage>
        <taxon>Bacteria</taxon>
        <taxon>Bacillati</taxon>
        <taxon>Actinomycetota</taxon>
        <taxon>Actinomycetes</taxon>
        <taxon>Micrococcales</taxon>
        <taxon>Microbacteriaceae</taxon>
        <taxon>Herbiconiux</taxon>
    </lineage>
</organism>
<dbReference type="EMBL" id="JANLCJ010000003">
    <property type="protein sequence ID" value="MCS5733870.1"/>
    <property type="molecule type" value="Genomic_DNA"/>
</dbReference>
<protein>
    <submittedName>
        <fullName evidence="2">Uncharacterized protein</fullName>
    </submittedName>
</protein>
<name>A0ABT2H1S0_9MICO</name>